<keyword evidence="4" id="KW-1185">Reference proteome</keyword>
<comment type="similarity">
    <text evidence="1">Belongs to the UPF0065 (bug) family.</text>
</comment>
<reference evidence="3 4" key="1">
    <citation type="submission" date="2023-03" db="EMBL/GenBank/DDBJ databases">
        <title>Draft assemblies of triclosan tolerant bacteria isolated from returned activated sludge.</title>
        <authorList>
            <person name="Van Hamelsveld S."/>
        </authorList>
    </citation>
    <scope>NUCLEOTIDE SEQUENCE [LARGE SCALE GENOMIC DNA]</scope>
    <source>
        <strain evidence="3 4">GW210010_S58</strain>
    </source>
</reference>
<proteinExistence type="inferred from homology"/>
<dbReference type="RefSeq" id="WP_276266054.1">
    <property type="nucleotide sequence ID" value="NZ_JARJLM010000336.1"/>
</dbReference>
<dbReference type="Gene3D" id="3.40.190.150">
    <property type="entry name" value="Bordetella uptake gene, domain 1"/>
    <property type="match status" value="1"/>
</dbReference>
<dbReference type="SUPFAM" id="SSF53850">
    <property type="entry name" value="Periplasmic binding protein-like II"/>
    <property type="match status" value="1"/>
</dbReference>
<organism evidence="3 4">
    <name type="scientific">Cupriavidus basilensis</name>
    <dbReference type="NCBI Taxonomy" id="68895"/>
    <lineage>
        <taxon>Bacteria</taxon>
        <taxon>Pseudomonadati</taxon>
        <taxon>Pseudomonadota</taxon>
        <taxon>Betaproteobacteria</taxon>
        <taxon>Burkholderiales</taxon>
        <taxon>Burkholderiaceae</taxon>
        <taxon>Cupriavidus</taxon>
    </lineage>
</organism>
<gene>
    <name evidence="3" type="ORF">P3W85_19805</name>
</gene>
<dbReference type="Pfam" id="PF03401">
    <property type="entry name" value="TctC"/>
    <property type="match status" value="1"/>
</dbReference>
<evidence type="ECO:0000256" key="2">
    <source>
        <dbReference type="SAM" id="MobiDB-lite"/>
    </source>
</evidence>
<protein>
    <submittedName>
        <fullName evidence="3">Tripartite tricarboxylate transporter substrate-binding protein</fullName>
    </submittedName>
</protein>
<accession>A0ABT6ARD2</accession>
<evidence type="ECO:0000256" key="1">
    <source>
        <dbReference type="ARBA" id="ARBA00006987"/>
    </source>
</evidence>
<dbReference type="PANTHER" id="PTHR42928:SF5">
    <property type="entry name" value="BLR1237 PROTEIN"/>
    <property type="match status" value="1"/>
</dbReference>
<dbReference type="Gene3D" id="3.40.190.10">
    <property type="entry name" value="Periplasmic binding protein-like II"/>
    <property type="match status" value="1"/>
</dbReference>
<dbReference type="InterPro" id="IPR042100">
    <property type="entry name" value="Bug_dom1"/>
</dbReference>
<comment type="caution">
    <text evidence="3">The sequence shown here is derived from an EMBL/GenBank/DDBJ whole genome shotgun (WGS) entry which is preliminary data.</text>
</comment>
<evidence type="ECO:0000313" key="4">
    <source>
        <dbReference type="Proteomes" id="UP001216674"/>
    </source>
</evidence>
<feature type="region of interest" description="Disordered" evidence="2">
    <location>
        <begin position="45"/>
        <end position="64"/>
    </location>
</feature>
<sequence length="172" mass="18119">MENISPGPSCHIIKTDDADHDSESSVNSVNDLFTAAKKSPRKLFYGASGNGGGPPSSDGDIQEGTSIDIKHVPYRGSAPALTELLDGQTDTMVDTISLVRPYVTSGKMRALAQTGVKRSSYRPNIPTMREVEASGYEASSWLALAAPAGTSAAVVQKLNVAVNDVLKTPTVR</sequence>
<evidence type="ECO:0000313" key="3">
    <source>
        <dbReference type="EMBL" id="MDF3835190.1"/>
    </source>
</evidence>
<feature type="region of interest" description="Disordered" evidence="2">
    <location>
        <begin position="1"/>
        <end position="27"/>
    </location>
</feature>
<dbReference type="PANTHER" id="PTHR42928">
    <property type="entry name" value="TRICARBOXYLATE-BINDING PROTEIN"/>
    <property type="match status" value="1"/>
</dbReference>
<dbReference type="Proteomes" id="UP001216674">
    <property type="component" value="Unassembled WGS sequence"/>
</dbReference>
<dbReference type="EMBL" id="JARJLM010000336">
    <property type="protein sequence ID" value="MDF3835190.1"/>
    <property type="molecule type" value="Genomic_DNA"/>
</dbReference>
<feature type="compositionally biased region" description="Basic and acidic residues" evidence="2">
    <location>
        <begin position="13"/>
        <end position="23"/>
    </location>
</feature>
<name>A0ABT6ARD2_9BURK</name>
<dbReference type="InterPro" id="IPR005064">
    <property type="entry name" value="BUG"/>
</dbReference>